<dbReference type="Pfam" id="PF13671">
    <property type="entry name" value="AAA_33"/>
    <property type="match status" value="1"/>
</dbReference>
<proteinExistence type="predicted"/>
<dbReference type="Gene3D" id="3.40.50.300">
    <property type="entry name" value="P-loop containing nucleotide triphosphate hydrolases"/>
    <property type="match status" value="1"/>
</dbReference>
<name>A0AAV5N2P1_9GAMM</name>
<dbReference type="Proteomes" id="UP001058124">
    <property type="component" value="Unassembled WGS sequence"/>
</dbReference>
<evidence type="ECO:0000313" key="2">
    <source>
        <dbReference type="Proteomes" id="UP001058124"/>
    </source>
</evidence>
<reference evidence="1" key="1">
    <citation type="submission" date="2022-06" db="EMBL/GenBank/DDBJ databases">
        <title>Draft genome sequences of Leminorella grimontii str. JCM5902.</title>
        <authorList>
            <person name="Wakabayashi Y."/>
            <person name="Kojima K."/>
        </authorList>
    </citation>
    <scope>NUCLEOTIDE SEQUENCE</scope>
    <source>
        <strain evidence="1">JCM 5902</strain>
    </source>
</reference>
<dbReference type="AlphaFoldDB" id="A0AAV5N2P1"/>
<dbReference type="InterPro" id="IPR027417">
    <property type="entry name" value="P-loop_NTPase"/>
</dbReference>
<sequence length="175" mass="19674">MMTRENLLLIFSGLPGVGKSTIAKALAARTQAVYLRIDSAEQAIRRSDVLRNDVGIAGYEVCCALAKDNLALGHCVIADCVNPVDWSRMRWREIAQEAGVVSLDVEFVCSDEDEHRQRVEARRSEVPGLVLPTWRQIMHEREYWPWKEPRIVIDTAGKGVDACIDELLTHLKACD</sequence>
<dbReference type="EMBL" id="BRLH01000005">
    <property type="protein sequence ID" value="GKX56245.1"/>
    <property type="molecule type" value="Genomic_DNA"/>
</dbReference>
<accession>A0AAV5N2P1</accession>
<organism evidence="1 2">
    <name type="scientific">Leminorella grimontii</name>
    <dbReference type="NCBI Taxonomy" id="82981"/>
    <lineage>
        <taxon>Bacteria</taxon>
        <taxon>Pseudomonadati</taxon>
        <taxon>Pseudomonadota</taxon>
        <taxon>Gammaproteobacteria</taxon>
        <taxon>Enterobacterales</taxon>
        <taxon>Budviciaceae</taxon>
        <taxon>Leminorella</taxon>
    </lineage>
</organism>
<dbReference type="SUPFAM" id="SSF52540">
    <property type="entry name" value="P-loop containing nucleoside triphosphate hydrolases"/>
    <property type="match status" value="1"/>
</dbReference>
<dbReference type="PANTHER" id="PTHR37807">
    <property type="entry name" value="OS07G0160300 PROTEIN"/>
    <property type="match status" value="1"/>
</dbReference>
<dbReference type="PANTHER" id="PTHR37807:SF3">
    <property type="entry name" value="OS07G0160300 PROTEIN"/>
    <property type="match status" value="1"/>
</dbReference>
<comment type="caution">
    <text evidence="1">The sequence shown here is derived from an EMBL/GenBank/DDBJ whole genome shotgun (WGS) entry which is preliminary data.</text>
</comment>
<protein>
    <submittedName>
        <fullName evidence="1">Adenylyl-sulfate kinase</fullName>
    </submittedName>
</protein>
<keyword evidence="1" id="KW-0808">Transferase</keyword>
<dbReference type="RefSeq" id="WP_245614592.1">
    <property type="nucleotide sequence ID" value="NZ_BRLH01000005.1"/>
</dbReference>
<keyword evidence="1" id="KW-0418">Kinase</keyword>
<evidence type="ECO:0000313" key="1">
    <source>
        <dbReference type="EMBL" id="GKX56245.1"/>
    </source>
</evidence>
<gene>
    <name evidence="1" type="ORF">SOASR030_23570</name>
</gene>
<dbReference type="GO" id="GO:0016301">
    <property type="term" value="F:kinase activity"/>
    <property type="evidence" value="ECO:0007669"/>
    <property type="project" value="UniProtKB-KW"/>
</dbReference>
<keyword evidence="2" id="KW-1185">Reference proteome</keyword>